<dbReference type="Gene3D" id="3.40.50.720">
    <property type="entry name" value="NAD(P)-binding Rossmann-like Domain"/>
    <property type="match status" value="1"/>
</dbReference>
<evidence type="ECO:0000256" key="1">
    <source>
        <dbReference type="ARBA" id="ARBA00007870"/>
    </source>
</evidence>
<dbReference type="Proteomes" id="UP000053831">
    <property type="component" value="Unassembled WGS sequence"/>
</dbReference>
<keyword evidence="3" id="KW-0560">Oxidoreductase</keyword>
<feature type="domain" description="Ketopantoate reductase C-terminal" evidence="5">
    <location>
        <begin position="308"/>
        <end position="479"/>
    </location>
</feature>
<dbReference type="EMBL" id="LGSR01000029">
    <property type="protein sequence ID" value="KOS16754.1"/>
    <property type="molecule type" value="Genomic_DNA"/>
</dbReference>
<dbReference type="Pfam" id="PF08546">
    <property type="entry name" value="ApbA_C"/>
    <property type="match status" value="1"/>
</dbReference>
<feature type="domain" description="Ketopantoate reductase N-terminal" evidence="4">
    <location>
        <begin position="100"/>
        <end position="271"/>
    </location>
</feature>
<dbReference type="Gene3D" id="1.10.1040.10">
    <property type="entry name" value="N-(1-d-carboxylethyl)-l-norvaline Dehydrogenase, domain 2"/>
    <property type="match status" value="1"/>
</dbReference>
<dbReference type="InterPro" id="IPR013752">
    <property type="entry name" value="KPA_reductase"/>
</dbReference>
<evidence type="ECO:0000313" key="6">
    <source>
        <dbReference type="EMBL" id="KOS16754.1"/>
    </source>
</evidence>
<comment type="caution">
    <text evidence="6">The sequence shown here is derived from an EMBL/GenBank/DDBJ whole genome shotgun (WGS) entry which is preliminary data.</text>
</comment>
<evidence type="ECO:0000256" key="3">
    <source>
        <dbReference type="ARBA" id="ARBA00023002"/>
    </source>
</evidence>
<protein>
    <submittedName>
        <fullName evidence="6">Putative 2-dehydropantoate 2-reductase</fullName>
    </submittedName>
</protein>
<organism evidence="6 7">
    <name type="scientific">Escovopsis weberi</name>
    <dbReference type="NCBI Taxonomy" id="150374"/>
    <lineage>
        <taxon>Eukaryota</taxon>
        <taxon>Fungi</taxon>
        <taxon>Dikarya</taxon>
        <taxon>Ascomycota</taxon>
        <taxon>Pezizomycotina</taxon>
        <taxon>Sordariomycetes</taxon>
        <taxon>Hypocreomycetidae</taxon>
        <taxon>Hypocreales</taxon>
        <taxon>Hypocreaceae</taxon>
        <taxon>Escovopsis</taxon>
    </lineage>
</organism>
<dbReference type="SUPFAM" id="SSF48179">
    <property type="entry name" value="6-phosphogluconate dehydrogenase C-terminal domain-like"/>
    <property type="match status" value="1"/>
</dbReference>
<dbReference type="GO" id="GO:0050661">
    <property type="term" value="F:NADP binding"/>
    <property type="evidence" value="ECO:0007669"/>
    <property type="project" value="TreeGrafter"/>
</dbReference>
<evidence type="ECO:0000259" key="5">
    <source>
        <dbReference type="Pfam" id="PF08546"/>
    </source>
</evidence>
<dbReference type="GO" id="GO:0008677">
    <property type="term" value="F:2-dehydropantoate 2-reductase activity"/>
    <property type="evidence" value="ECO:0007669"/>
    <property type="project" value="TreeGrafter"/>
</dbReference>
<dbReference type="InterPro" id="IPR050838">
    <property type="entry name" value="Ketopantoate_reductase"/>
</dbReference>
<sequence>MLSFKRLARISVSKFASKPARQPILNAFPSAFLSSPEPPLFRMGAASRYSSQAPWLESLLREKPGLAPTLYAWTPANISGDKACSEPTRDHSSLDLDRRVYVLGVGNLGCLYAGSLREHPEDPPVTLVVHRKDLLSQWVNGPGLQMTRAGVSRARKDVDIEWWTEEPPTQGPVREVAHGLKSRNLILGTKTTPAVPELDRIRRYLDGSSTVALLQNGVSPYWPPYGAEYVAQRFGPSQGPNFLACVNNHGVYSEGPFSSVHASPASTIIGPVLLNGKTQRLAPSVSYLSGLLTTSPHLNASVVAGTDLWLLQLEKLVVNCVVNPLTAVLRCKNGMLLSAENRPVLPVIEKLAAEVSHVYQALFHSDSAACVLDPALQPALWTKERSTEHKTLASIRADLTARFSPTGLRDHVHLLTIIAKDNSSSMFQDARAGKPTEIRDFNGWIVETASLLEKEAQEAGARLTLDVSANRRLIDLVEAREVLNASELASRLLS</sequence>
<dbReference type="AlphaFoldDB" id="A0A0M8MY81"/>
<accession>A0A0M8MY81</accession>
<dbReference type="PANTHER" id="PTHR43765">
    <property type="entry name" value="2-DEHYDROPANTOATE 2-REDUCTASE-RELATED"/>
    <property type="match status" value="1"/>
</dbReference>
<comment type="similarity">
    <text evidence="1">Belongs to the ketopantoate reductase family.</text>
</comment>
<evidence type="ECO:0000313" key="7">
    <source>
        <dbReference type="Proteomes" id="UP000053831"/>
    </source>
</evidence>
<evidence type="ECO:0000256" key="2">
    <source>
        <dbReference type="ARBA" id="ARBA00022857"/>
    </source>
</evidence>
<dbReference type="OrthoDB" id="73846at2759"/>
<proteinExistence type="inferred from homology"/>
<name>A0A0M8MY81_ESCWE</name>
<dbReference type="GO" id="GO:0005739">
    <property type="term" value="C:mitochondrion"/>
    <property type="evidence" value="ECO:0007669"/>
    <property type="project" value="TreeGrafter"/>
</dbReference>
<dbReference type="InterPro" id="IPR013328">
    <property type="entry name" value="6PGD_dom2"/>
</dbReference>
<dbReference type="STRING" id="150374.A0A0M8MY81"/>
<gene>
    <name evidence="6" type="ORF">ESCO_004631</name>
</gene>
<reference evidence="6 7" key="1">
    <citation type="submission" date="2015-07" db="EMBL/GenBank/DDBJ databases">
        <title>The genome of the fungus Escovopsis weberi, a specialized disease agent of ant agriculture.</title>
        <authorList>
            <person name="de Man T.J."/>
            <person name="Stajich J.E."/>
            <person name="Kubicek C.P."/>
            <person name="Chenthamara K."/>
            <person name="Atanasova L."/>
            <person name="Druzhinina I.S."/>
            <person name="Birnbaum S."/>
            <person name="Barribeau S.M."/>
            <person name="Teiling C."/>
            <person name="Suen G."/>
            <person name="Currie C."/>
            <person name="Gerardo N.M."/>
        </authorList>
    </citation>
    <scope>NUCLEOTIDE SEQUENCE [LARGE SCALE GENOMIC DNA]</scope>
</reference>
<keyword evidence="7" id="KW-1185">Reference proteome</keyword>
<dbReference type="InterPro" id="IPR013332">
    <property type="entry name" value="KPR_N"/>
</dbReference>
<keyword evidence="2" id="KW-0521">NADP</keyword>
<dbReference type="PANTHER" id="PTHR43765:SF2">
    <property type="entry name" value="2-DEHYDROPANTOATE 2-REDUCTASE"/>
    <property type="match status" value="1"/>
</dbReference>
<dbReference type="Pfam" id="PF02558">
    <property type="entry name" value="ApbA"/>
    <property type="match status" value="1"/>
</dbReference>
<dbReference type="InterPro" id="IPR008927">
    <property type="entry name" value="6-PGluconate_DH-like_C_sf"/>
</dbReference>
<evidence type="ECO:0000259" key="4">
    <source>
        <dbReference type="Pfam" id="PF02558"/>
    </source>
</evidence>